<gene>
    <name evidence="1" type="ORF">PVK06_043833</name>
</gene>
<evidence type="ECO:0000313" key="2">
    <source>
        <dbReference type="Proteomes" id="UP001358586"/>
    </source>
</evidence>
<protein>
    <submittedName>
        <fullName evidence="1">Uncharacterized protein</fullName>
    </submittedName>
</protein>
<proteinExistence type="predicted"/>
<reference evidence="1 2" key="1">
    <citation type="submission" date="2023-03" db="EMBL/GenBank/DDBJ databases">
        <title>WGS of Gossypium arboreum.</title>
        <authorList>
            <person name="Yu D."/>
        </authorList>
    </citation>
    <scope>NUCLEOTIDE SEQUENCE [LARGE SCALE GENOMIC DNA]</scope>
    <source>
        <tissue evidence="1">Leaf</tissue>
    </source>
</reference>
<evidence type="ECO:0000313" key="1">
    <source>
        <dbReference type="EMBL" id="KAK5775879.1"/>
    </source>
</evidence>
<dbReference type="EMBL" id="JARKNE010000012">
    <property type="protein sequence ID" value="KAK5775879.1"/>
    <property type="molecule type" value="Genomic_DNA"/>
</dbReference>
<sequence length="179" mass="19870">MGQSSPDQRLFLEMCRATVLSVASIDNSLHLLQSWTWWRLPFLHPKHRKGCSRTTGSSALAEDAPLVATQYSCQFAPLIPIQLSNPIFFSQAPPYYGPSPHVIGYSIPADTYFVKLMSPTYYTPMQMLVPNPMSGQTLTYALPPMTILMQATDDDIDVDAHSAVDDNVNAWCLSNMLGI</sequence>
<comment type="caution">
    <text evidence="1">The sequence shown here is derived from an EMBL/GenBank/DDBJ whole genome shotgun (WGS) entry which is preliminary data.</text>
</comment>
<keyword evidence="2" id="KW-1185">Reference proteome</keyword>
<organism evidence="1 2">
    <name type="scientific">Gossypium arboreum</name>
    <name type="common">Tree cotton</name>
    <name type="synonym">Gossypium nanking</name>
    <dbReference type="NCBI Taxonomy" id="29729"/>
    <lineage>
        <taxon>Eukaryota</taxon>
        <taxon>Viridiplantae</taxon>
        <taxon>Streptophyta</taxon>
        <taxon>Embryophyta</taxon>
        <taxon>Tracheophyta</taxon>
        <taxon>Spermatophyta</taxon>
        <taxon>Magnoliopsida</taxon>
        <taxon>eudicotyledons</taxon>
        <taxon>Gunneridae</taxon>
        <taxon>Pentapetalae</taxon>
        <taxon>rosids</taxon>
        <taxon>malvids</taxon>
        <taxon>Malvales</taxon>
        <taxon>Malvaceae</taxon>
        <taxon>Malvoideae</taxon>
        <taxon>Gossypium</taxon>
    </lineage>
</organism>
<name>A0ABR0MS27_GOSAR</name>
<accession>A0ABR0MS27</accession>
<dbReference type="Proteomes" id="UP001358586">
    <property type="component" value="Chromosome 12"/>
</dbReference>